<dbReference type="RefSeq" id="WP_007471911.1">
    <property type="nucleotide sequence ID" value="NZ_KI391953.1"/>
</dbReference>
<dbReference type="HAMAP" id="MF_00151">
    <property type="entry name" value="PPAT_bact"/>
    <property type="match status" value="1"/>
</dbReference>
<comment type="subcellular location">
    <subcellularLocation>
        <location evidence="9">Cytoplasm</location>
    </subcellularLocation>
</comment>
<comment type="catalytic activity">
    <reaction evidence="8 9">
        <text>(R)-4'-phosphopantetheine + ATP + H(+) = 3'-dephospho-CoA + diphosphate</text>
        <dbReference type="Rhea" id="RHEA:19801"/>
        <dbReference type="ChEBI" id="CHEBI:15378"/>
        <dbReference type="ChEBI" id="CHEBI:30616"/>
        <dbReference type="ChEBI" id="CHEBI:33019"/>
        <dbReference type="ChEBI" id="CHEBI:57328"/>
        <dbReference type="ChEBI" id="CHEBI:61723"/>
        <dbReference type="EC" id="2.7.7.3"/>
    </reaction>
</comment>
<gene>
    <name evidence="9" type="primary">coaD</name>
    <name evidence="11" type="ORF">HMPREF9336_03134</name>
</gene>
<proteinExistence type="inferred from homology"/>
<dbReference type="AlphaFoldDB" id="E5XUG2"/>
<feature type="binding site" evidence="9">
    <location>
        <begin position="9"/>
        <end position="10"/>
    </location>
    <ligand>
        <name>ATP</name>
        <dbReference type="ChEBI" id="CHEBI:30616"/>
    </ligand>
</feature>
<dbReference type="GO" id="GO:0005737">
    <property type="term" value="C:cytoplasm"/>
    <property type="evidence" value="ECO:0007669"/>
    <property type="project" value="UniProtKB-SubCell"/>
</dbReference>
<feature type="binding site" evidence="9">
    <location>
        <position position="9"/>
    </location>
    <ligand>
        <name>substrate</name>
    </ligand>
</feature>
<dbReference type="UniPathway" id="UPA00241">
    <property type="reaction ID" value="UER00355"/>
</dbReference>
<organism evidence="11 12">
    <name type="scientific">Segniliparus rugosus (strain ATCC BAA-974 / DSM 45345 / CCUG 50838 / CIP 108380 / JCM 13579 / CDC 945)</name>
    <dbReference type="NCBI Taxonomy" id="679197"/>
    <lineage>
        <taxon>Bacteria</taxon>
        <taxon>Bacillati</taxon>
        <taxon>Actinomycetota</taxon>
        <taxon>Actinomycetes</taxon>
        <taxon>Mycobacteriales</taxon>
        <taxon>Segniliparaceae</taxon>
        <taxon>Segniliparus</taxon>
    </lineage>
</organism>
<feature type="site" description="Transition state stabilizer" evidence="9">
    <location>
        <position position="17"/>
    </location>
</feature>
<comment type="pathway">
    <text evidence="9">Cofactor biosynthesis; coenzyme A biosynthesis; CoA from (R)-pantothenate: step 4/5.</text>
</comment>
<keyword evidence="6 9" id="KW-0460">Magnesium</keyword>
<evidence type="ECO:0000256" key="9">
    <source>
        <dbReference type="HAMAP-Rule" id="MF_00151"/>
    </source>
</evidence>
<evidence type="ECO:0000313" key="12">
    <source>
        <dbReference type="Proteomes" id="UP000004816"/>
    </source>
</evidence>
<feature type="binding site" evidence="9">
    <location>
        <position position="41"/>
    </location>
    <ligand>
        <name>substrate</name>
    </ligand>
</feature>
<feature type="binding site" evidence="9">
    <location>
        <position position="98"/>
    </location>
    <ligand>
        <name>ATP</name>
        <dbReference type="ChEBI" id="CHEBI:30616"/>
    </ligand>
</feature>
<keyword evidence="7 9" id="KW-0173">Coenzyme A biosynthesis</keyword>
<comment type="cofactor">
    <cofactor evidence="9">
        <name>Mg(2+)</name>
        <dbReference type="ChEBI" id="CHEBI:18420"/>
    </cofactor>
</comment>
<evidence type="ECO:0000256" key="2">
    <source>
        <dbReference type="ARBA" id="ARBA00022679"/>
    </source>
</evidence>
<dbReference type="GO" id="GO:0005524">
    <property type="term" value="F:ATP binding"/>
    <property type="evidence" value="ECO:0007669"/>
    <property type="project" value="UniProtKB-KW"/>
</dbReference>
<dbReference type="SUPFAM" id="SSF52374">
    <property type="entry name" value="Nucleotidylyl transferase"/>
    <property type="match status" value="1"/>
</dbReference>
<dbReference type="PRINTS" id="PR01020">
    <property type="entry name" value="LPSBIOSNTHSS"/>
</dbReference>
<dbReference type="InterPro" id="IPR004821">
    <property type="entry name" value="Cyt_trans-like"/>
</dbReference>
<sequence>MGHAIYPGTFDPVTLGHLDVIGRAAKHFDRLTVVVMTNPKKQTLFAAEERMTLIREATADFPHVDVDCWSGLLVEGAREHRIKAIVKGLRTSIDFEYEIAMAQMNHHLAEVDTFFVATAPEYSFISSSLIKEVAGHGGSVGEFVPPCVLPKLLERLASRA</sequence>
<accession>E5XUG2</accession>
<comment type="function">
    <text evidence="9">Reversibly transfers an adenylyl group from ATP to 4'-phosphopantetheine, yielding dephospho-CoA (dPCoA) and pyrophosphate.</text>
</comment>
<dbReference type="eggNOG" id="COG0669">
    <property type="taxonomic scope" value="Bacteria"/>
</dbReference>
<dbReference type="NCBIfam" id="TIGR00125">
    <property type="entry name" value="cyt_tran_rel"/>
    <property type="match status" value="1"/>
</dbReference>
<comment type="similarity">
    <text evidence="9">Belongs to the bacterial CoaD family.</text>
</comment>
<dbReference type="Gene3D" id="3.40.50.620">
    <property type="entry name" value="HUPs"/>
    <property type="match status" value="1"/>
</dbReference>
<protein>
    <recommendedName>
        <fullName evidence="9">Phosphopantetheine adenylyltransferase</fullName>
        <ecNumber evidence="9">2.7.7.3</ecNumber>
    </recommendedName>
    <alternativeName>
        <fullName evidence="9">Dephospho-CoA pyrophosphorylase</fullName>
    </alternativeName>
    <alternativeName>
        <fullName evidence="9">Pantetheine-phosphate adenylyltransferase</fullName>
        <shortName evidence="9">PPAT</shortName>
    </alternativeName>
</protein>
<name>E5XUG2_SEGRC</name>
<feature type="binding site" evidence="9">
    <location>
        <begin position="88"/>
        <end position="90"/>
    </location>
    <ligand>
        <name>ATP</name>
        <dbReference type="ChEBI" id="CHEBI:30616"/>
    </ligand>
</feature>
<evidence type="ECO:0000256" key="1">
    <source>
        <dbReference type="ARBA" id="ARBA00022490"/>
    </source>
</evidence>
<dbReference type="HOGENOM" id="CLU_100149_1_0_11"/>
<dbReference type="InterPro" id="IPR001980">
    <property type="entry name" value="PPAT"/>
</dbReference>
<comment type="caution">
    <text evidence="11">The sequence shown here is derived from an EMBL/GenBank/DDBJ whole genome shotgun (WGS) entry which is preliminary data.</text>
</comment>
<dbReference type="Proteomes" id="UP000004816">
    <property type="component" value="Unassembled WGS sequence"/>
</dbReference>
<dbReference type="EMBL" id="ACZI02000001">
    <property type="protein sequence ID" value="EFV12016.1"/>
    <property type="molecule type" value="Genomic_DNA"/>
</dbReference>
<evidence type="ECO:0000256" key="6">
    <source>
        <dbReference type="ARBA" id="ARBA00022842"/>
    </source>
</evidence>
<dbReference type="CDD" id="cd02163">
    <property type="entry name" value="PPAT"/>
    <property type="match status" value="1"/>
</dbReference>
<dbReference type="OrthoDB" id="9806661at2"/>
<dbReference type="STRING" id="679197.HMPREF9336_03134"/>
<feature type="binding site" evidence="9">
    <location>
        <position position="17"/>
    </location>
    <ligand>
        <name>ATP</name>
        <dbReference type="ChEBI" id="CHEBI:30616"/>
    </ligand>
</feature>
<comment type="subunit">
    <text evidence="9">Homohexamer.</text>
</comment>
<dbReference type="InterPro" id="IPR014729">
    <property type="entry name" value="Rossmann-like_a/b/a_fold"/>
</dbReference>
<reference evidence="11 12" key="1">
    <citation type="journal article" date="2011" name="Stand. Genomic Sci.">
        <title>High quality draft genome sequence of Segniliparus rugosus CDC 945(T)= (ATCC BAA-974(T)).</title>
        <authorList>
            <person name="Earl A.M."/>
            <person name="Desjardins C.A."/>
            <person name="Fitzgerald M.G."/>
            <person name="Arachchi H.M."/>
            <person name="Zeng Q."/>
            <person name="Mehta T."/>
            <person name="Griggs A."/>
            <person name="Birren B.W."/>
            <person name="Toney N.C."/>
            <person name="Carr J."/>
            <person name="Posey J."/>
            <person name="Butler W.R."/>
        </authorList>
    </citation>
    <scope>NUCLEOTIDE SEQUENCE [LARGE SCALE GENOMIC DNA]</scope>
    <source>
        <strain evidence="12">ATCC BAA-974 / DSM 45345 / CCUG 50838 / CIP 108380 / JCM 13579 / CDC 945</strain>
    </source>
</reference>
<evidence type="ECO:0000259" key="10">
    <source>
        <dbReference type="Pfam" id="PF01467"/>
    </source>
</evidence>
<dbReference type="PANTHER" id="PTHR21342">
    <property type="entry name" value="PHOSPHOPANTETHEINE ADENYLYLTRANSFERASE"/>
    <property type="match status" value="1"/>
</dbReference>
<feature type="binding site" evidence="9">
    <location>
        <position position="87"/>
    </location>
    <ligand>
        <name>substrate</name>
    </ligand>
</feature>
<keyword evidence="5 9" id="KW-0067">ATP-binding</keyword>
<keyword evidence="12" id="KW-1185">Reference proteome</keyword>
<evidence type="ECO:0000256" key="7">
    <source>
        <dbReference type="ARBA" id="ARBA00022993"/>
    </source>
</evidence>
<dbReference type="GO" id="GO:0015937">
    <property type="term" value="P:coenzyme A biosynthetic process"/>
    <property type="evidence" value="ECO:0007669"/>
    <property type="project" value="UniProtKB-UniRule"/>
</dbReference>
<dbReference type="EC" id="2.7.7.3" evidence="9"/>
<feature type="binding site" evidence="9">
    <location>
        <position position="73"/>
    </location>
    <ligand>
        <name>substrate</name>
    </ligand>
</feature>
<feature type="domain" description="Cytidyltransferase-like" evidence="10">
    <location>
        <begin position="5"/>
        <end position="132"/>
    </location>
</feature>
<feature type="binding site" evidence="9">
    <location>
        <begin position="122"/>
        <end position="128"/>
    </location>
    <ligand>
        <name>ATP</name>
        <dbReference type="ChEBI" id="CHEBI:30616"/>
    </ligand>
</feature>
<keyword evidence="3 9" id="KW-0548">Nucleotidyltransferase</keyword>
<evidence type="ECO:0000256" key="3">
    <source>
        <dbReference type="ARBA" id="ARBA00022695"/>
    </source>
</evidence>
<dbReference type="GO" id="GO:0004595">
    <property type="term" value="F:pantetheine-phosphate adenylyltransferase activity"/>
    <property type="evidence" value="ECO:0007669"/>
    <property type="project" value="UniProtKB-UniRule"/>
</dbReference>
<evidence type="ECO:0000256" key="4">
    <source>
        <dbReference type="ARBA" id="ARBA00022741"/>
    </source>
</evidence>
<dbReference type="NCBIfam" id="TIGR01510">
    <property type="entry name" value="coaD_prev_kdtB"/>
    <property type="match status" value="1"/>
</dbReference>
<keyword evidence="4 9" id="KW-0547">Nucleotide-binding</keyword>
<dbReference type="PANTHER" id="PTHR21342:SF1">
    <property type="entry name" value="PHOSPHOPANTETHEINE ADENYLYLTRANSFERASE"/>
    <property type="match status" value="1"/>
</dbReference>
<evidence type="ECO:0000313" key="11">
    <source>
        <dbReference type="EMBL" id="EFV12016.1"/>
    </source>
</evidence>
<dbReference type="Pfam" id="PF01467">
    <property type="entry name" value="CTP_transf_like"/>
    <property type="match status" value="1"/>
</dbReference>
<evidence type="ECO:0000256" key="5">
    <source>
        <dbReference type="ARBA" id="ARBA00022840"/>
    </source>
</evidence>
<keyword evidence="1 9" id="KW-0963">Cytoplasm</keyword>
<evidence type="ECO:0000256" key="8">
    <source>
        <dbReference type="ARBA" id="ARBA00029346"/>
    </source>
</evidence>
<keyword evidence="2 9" id="KW-0808">Transferase</keyword>